<name>A0A0S7WP76_UNCT6</name>
<accession>A0A0S7WP76</accession>
<comment type="caution">
    <text evidence="4">The sequence shown here is derived from an EMBL/GenBank/DDBJ whole genome shotgun (WGS) entry which is preliminary data.</text>
</comment>
<dbReference type="NCBIfam" id="TIGR00412">
    <property type="entry name" value="redox_disulf_2"/>
    <property type="match status" value="1"/>
</dbReference>
<proteinExistence type="predicted"/>
<dbReference type="Pfam" id="PF13192">
    <property type="entry name" value="Thioredoxin_3"/>
    <property type="match status" value="1"/>
</dbReference>
<feature type="domain" description="Thioredoxin-like fold" evidence="3">
    <location>
        <begin position="1"/>
        <end position="75"/>
    </location>
</feature>
<dbReference type="PANTHER" id="PTHR36450:SF1">
    <property type="entry name" value="THIOREDOXIN"/>
    <property type="match status" value="1"/>
</dbReference>
<dbReference type="PIRSF" id="PIRSF037031">
    <property type="entry name" value="Redox_disulphide_2"/>
    <property type="match status" value="1"/>
</dbReference>
<evidence type="ECO:0000256" key="1">
    <source>
        <dbReference type="PIRSR" id="PIRSR037031-50"/>
    </source>
</evidence>
<dbReference type="STRING" id="1703770.AMJ39_08925"/>
<dbReference type="Proteomes" id="UP000052008">
    <property type="component" value="Unassembled WGS sequence"/>
</dbReference>
<keyword evidence="2" id="KW-1015">Disulfide bond</keyword>
<keyword evidence="2" id="KW-0676">Redox-active center</keyword>
<reference evidence="4 5" key="1">
    <citation type="journal article" date="2015" name="Microbiome">
        <title>Genomic resolution of linkages in carbon, nitrogen, and sulfur cycling among widespread estuary sediment bacteria.</title>
        <authorList>
            <person name="Baker B.J."/>
            <person name="Lazar C.S."/>
            <person name="Teske A.P."/>
            <person name="Dick G.J."/>
        </authorList>
    </citation>
    <scope>NUCLEOTIDE SEQUENCE [LARGE SCALE GENOMIC DNA]</scope>
    <source>
        <strain evidence="4">DG_24</strain>
    </source>
</reference>
<organism evidence="4 5">
    <name type="scientific">candidate division TA06 bacterium DG_24</name>
    <dbReference type="NCBI Taxonomy" id="1703770"/>
    <lineage>
        <taxon>Bacteria</taxon>
        <taxon>Bacteria division TA06</taxon>
    </lineage>
</organism>
<dbReference type="SUPFAM" id="SSF52833">
    <property type="entry name" value="Thioredoxin-like"/>
    <property type="match status" value="1"/>
</dbReference>
<protein>
    <recommendedName>
        <fullName evidence="3">Thioredoxin-like fold domain-containing protein</fullName>
    </recommendedName>
</protein>
<dbReference type="InterPro" id="IPR005243">
    <property type="entry name" value="THIRX-like_proc"/>
</dbReference>
<feature type="disulfide bond" description="Redox-active" evidence="2">
    <location>
        <begin position="10"/>
        <end position="13"/>
    </location>
</feature>
<evidence type="ECO:0000259" key="3">
    <source>
        <dbReference type="Pfam" id="PF13192"/>
    </source>
</evidence>
<gene>
    <name evidence="4" type="ORF">AMJ39_08925</name>
</gene>
<evidence type="ECO:0000313" key="4">
    <source>
        <dbReference type="EMBL" id="KPJ51968.1"/>
    </source>
</evidence>
<dbReference type="AlphaFoldDB" id="A0A0S7WP76"/>
<dbReference type="EMBL" id="LIZS01000085">
    <property type="protein sequence ID" value="KPJ51968.1"/>
    <property type="molecule type" value="Genomic_DNA"/>
</dbReference>
<evidence type="ECO:0000313" key="5">
    <source>
        <dbReference type="Proteomes" id="UP000052008"/>
    </source>
</evidence>
<dbReference type="Gene3D" id="3.40.30.10">
    <property type="entry name" value="Glutaredoxin"/>
    <property type="match status" value="1"/>
</dbReference>
<feature type="active site" description="Nucleophile" evidence="1">
    <location>
        <position position="13"/>
    </location>
</feature>
<dbReference type="PATRIC" id="fig|1703770.3.peg.1012"/>
<dbReference type="InterPro" id="IPR012336">
    <property type="entry name" value="Thioredoxin-like_fold"/>
</dbReference>
<dbReference type="PANTHER" id="PTHR36450">
    <property type="entry name" value="THIOREDOXIN"/>
    <property type="match status" value="1"/>
</dbReference>
<feature type="active site" description="Nucleophile" evidence="1">
    <location>
        <position position="10"/>
    </location>
</feature>
<dbReference type="InterPro" id="IPR036249">
    <property type="entry name" value="Thioredoxin-like_sf"/>
</dbReference>
<evidence type="ECO:0000256" key="2">
    <source>
        <dbReference type="PIRSR" id="PIRSR037031-51"/>
    </source>
</evidence>
<sequence length="87" mass="9262">MEIRVLGPGCPPCDMLMQRTMAVLSELGIRADIRHVTDIAAIADYGVVSTPALIIDGVVKSVGSVPSPDRIAGWLDEATRERGEGED</sequence>